<dbReference type="PROSITE" id="PS51257">
    <property type="entry name" value="PROKAR_LIPOPROTEIN"/>
    <property type="match status" value="1"/>
</dbReference>
<accession>A0A9D1WBP7</accession>
<dbReference type="EMBL" id="DXEV01000030">
    <property type="protein sequence ID" value="HIX56115.1"/>
    <property type="molecule type" value="Genomic_DNA"/>
</dbReference>
<organism evidence="3 4">
    <name type="scientific">Candidatus Anaerobiospirillum pullistercoris</name>
    <dbReference type="NCBI Taxonomy" id="2838452"/>
    <lineage>
        <taxon>Bacteria</taxon>
        <taxon>Pseudomonadati</taxon>
        <taxon>Pseudomonadota</taxon>
        <taxon>Gammaproteobacteria</taxon>
        <taxon>Aeromonadales</taxon>
        <taxon>Succinivibrionaceae</taxon>
        <taxon>Anaerobiospirillum</taxon>
    </lineage>
</organism>
<dbReference type="Proteomes" id="UP000886829">
    <property type="component" value="Unassembled WGS sequence"/>
</dbReference>
<keyword evidence="2" id="KW-0732">Signal</keyword>
<proteinExistence type="predicted"/>
<keyword evidence="1" id="KW-0175">Coiled coil</keyword>
<evidence type="ECO:0000256" key="2">
    <source>
        <dbReference type="SAM" id="SignalP"/>
    </source>
</evidence>
<gene>
    <name evidence="3" type="ORF">H9850_01430</name>
</gene>
<feature type="chain" id="PRO_5039248361" evidence="2">
    <location>
        <begin position="26"/>
        <end position="419"/>
    </location>
</feature>
<feature type="signal peptide" evidence="2">
    <location>
        <begin position="1"/>
        <end position="25"/>
    </location>
</feature>
<name>A0A9D1WBP7_9GAMM</name>
<evidence type="ECO:0000256" key="1">
    <source>
        <dbReference type="SAM" id="Coils"/>
    </source>
</evidence>
<reference evidence="3" key="1">
    <citation type="journal article" date="2021" name="PeerJ">
        <title>Extensive microbial diversity within the chicken gut microbiome revealed by metagenomics and culture.</title>
        <authorList>
            <person name="Gilroy R."/>
            <person name="Ravi A."/>
            <person name="Getino M."/>
            <person name="Pursley I."/>
            <person name="Horton D.L."/>
            <person name="Alikhan N.F."/>
            <person name="Baker D."/>
            <person name="Gharbi K."/>
            <person name="Hall N."/>
            <person name="Watson M."/>
            <person name="Adriaenssens E.M."/>
            <person name="Foster-Nyarko E."/>
            <person name="Jarju S."/>
            <person name="Secka A."/>
            <person name="Antonio M."/>
            <person name="Oren A."/>
            <person name="Chaudhuri R.R."/>
            <person name="La Ragione R."/>
            <person name="Hildebrand F."/>
            <person name="Pallen M.J."/>
        </authorList>
    </citation>
    <scope>NUCLEOTIDE SEQUENCE</scope>
    <source>
        <strain evidence="3">USASDec5-558</strain>
    </source>
</reference>
<evidence type="ECO:0000313" key="3">
    <source>
        <dbReference type="EMBL" id="HIX56115.1"/>
    </source>
</evidence>
<dbReference type="AlphaFoldDB" id="A0A9D1WBP7"/>
<sequence length="419" mass="47232">MRQWPHQRHFLVGGFSLLALTLMSACSSTGVVLTSDGENTNAQTVKYDAAVSAATAAAVRELGSLDGASALETNLQLENRLLSDYELIKQVSSQISPMNIYDETMQPVNKKEKCLLPFLVNDSGSQVQLYWDGDCANGLAQGLGRVVRTVGGKKSQELLVEIDPKQPNSLVSYLRYDVASGDSEVGYSLLSLKDDKLQGYSVTWGYNDRSWQEGNYEVTSRYEDTTNFMSYTKIVDLLSGEYSSIIAYPNFSHDLLSAHDNVLSNIDKTYRLLEGRTMIGLSYIWLKDGRLLVRDNSTGQDSLVKEHPQQLEDYIAQLGDKVDTQIEEHNAQVDQGFAKLEEYSAKKCRQLNAFFRGDEVNYVCDYLFNVSSAYDEFLKAQEQRSLQIDSYRESQEQRLKQLEQQLRSLKSVHLTSNEE</sequence>
<reference evidence="3" key="2">
    <citation type="submission" date="2021-04" db="EMBL/GenBank/DDBJ databases">
        <authorList>
            <person name="Gilroy R."/>
        </authorList>
    </citation>
    <scope>NUCLEOTIDE SEQUENCE</scope>
    <source>
        <strain evidence="3">USASDec5-558</strain>
    </source>
</reference>
<comment type="caution">
    <text evidence="3">The sequence shown here is derived from an EMBL/GenBank/DDBJ whole genome shotgun (WGS) entry which is preliminary data.</text>
</comment>
<evidence type="ECO:0000313" key="4">
    <source>
        <dbReference type="Proteomes" id="UP000886829"/>
    </source>
</evidence>
<feature type="coiled-coil region" evidence="1">
    <location>
        <begin position="392"/>
        <end position="419"/>
    </location>
</feature>
<protein>
    <submittedName>
        <fullName evidence="3">Uncharacterized protein</fullName>
    </submittedName>
</protein>